<dbReference type="EMBL" id="CP115543">
    <property type="protein sequence ID" value="WNH47982.1"/>
    <property type="molecule type" value="Genomic_DNA"/>
</dbReference>
<evidence type="ECO:0000256" key="1">
    <source>
        <dbReference type="ARBA" id="ARBA00009477"/>
    </source>
</evidence>
<dbReference type="InterPro" id="IPR058625">
    <property type="entry name" value="MdtA-like_BSH"/>
</dbReference>
<reference evidence="6 7" key="1">
    <citation type="submission" date="2022-12" db="EMBL/GenBank/DDBJ databases">
        <title>Two new species, Stenotrophomonas aracearum and Stenotrophomonas oahuensis, isolated from Anthurium (Araceae family) in Hawaii.</title>
        <authorList>
            <person name="Chunag S.C."/>
            <person name="Dobhal S."/>
            <person name="Alvarez A."/>
            <person name="Arif M."/>
        </authorList>
    </citation>
    <scope>NUCLEOTIDE SEQUENCE [LARGE SCALE GENOMIC DNA]</scope>
    <source>
        <strain evidence="6 7">A5588</strain>
    </source>
</reference>
<dbReference type="Pfam" id="PF25954">
    <property type="entry name" value="Beta-barrel_RND_2"/>
    <property type="match status" value="1"/>
</dbReference>
<evidence type="ECO:0000259" key="4">
    <source>
        <dbReference type="Pfam" id="PF25954"/>
    </source>
</evidence>
<feature type="domain" description="CusB-like beta-barrel" evidence="4">
    <location>
        <begin position="196"/>
        <end position="268"/>
    </location>
</feature>
<dbReference type="PANTHER" id="PTHR30469">
    <property type="entry name" value="MULTIDRUG RESISTANCE PROTEIN MDTA"/>
    <property type="match status" value="1"/>
</dbReference>
<feature type="compositionally biased region" description="Low complexity" evidence="2">
    <location>
        <begin position="383"/>
        <end position="396"/>
    </location>
</feature>
<dbReference type="InterPro" id="IPR058637">
    <property type="entry name" value="YknX-like_C"/>
</dbReference>
<dbReference type="Gene3D" id="2.40.30.170">
    <property type="match status" value="1"/>
</dbReference>
<name>A0ABY9YAU3_9GAMM</name>
<evidence type="ECO:0000259" key="3">
    <source>
        <dbReference type="Pfam" id="PF25917"/>
    </source>
</evidence>
<dbReference type="Proteomes" id="UP001305421">
    <property type="component" value="Chromosome"/>
</dbReference>
<evidence type="ECO:0000259" key="5">
    <source>
        <dbReference type="Pfam" id="PF25989"/>
    </source>
</evidence>
<gene>
    <name evidence="6" type="ORF">PDM28_15055</name>
</gene>
<evidence type="ECO:0000256" key="2">
    <source>
        <dbReference type="SAM" id="MobiDB-lite"/>
    </source>
</evidence>
<evidence type="ECO:0000313" key="7">
    <source>
        <dbReference type="Proteomes" id="UP001305421"/>
    </source>
</evidence>
<dbReference type="Gene3D" id="2.40.50.100">
    <property type="match status" value="1"/>
</dbReference>
<dbReference type="PANTHER" id="PTHR30469:SF16">
    <property type="entry name" value="HAE1 FAMILY EFFLUX PUMP MFP COMPONENT"/>
    <property type="match status" value="1"/>
</dbReference>
<organism evidence="6 7">
    <name type="scientific">Stenotrophomonas aracearum</name>
    <dbReference type="NCBI Taxonomy" id="3003272"/>
    <lineage>
        <taxon>Bacteria</taxon>
        <taxon>Pseudomonadati</taxon>
        <taxon>Pseudomonadota</taxon>
        <taxon>Gammaproteobacteria</taxon>
        <taxon>Lysobacterales</taxon>
        <taxon>Lysobacteraceae</taxon>
        <taxon>Stenotrophomonas</taxon>
    </lineage>
</organism>
<protein>
    <submittedName>
        <fullName evidence="6">Efflux RND transporter periplasmic adaptor subunit</fullName>
    </submittedName>
</protein>
<comment type="similarity">
    <text evidence="1">Belongs to the membrane fusion protein (MFP) (TC 8.A.1) family.</text>
</comment>
<proteinExistence type="inferred from homology"/>
<accession>A0ABY9YAU3</accession>
<dbReference type="Pfam" id="PF25989">
    <property type="entry name" value="YknX_C"/>
    <property type="match status" value="1"/>
</dbReference>
<dbReference type="InterPro" id="IPR058792">
    <property type="entry name" value="Beta-barrel_RND_2"/>
</dbReference>
<dbReference type="Gene3D" id="1.10.287.470">
    <property type="entry name" value="Helix hairpin bin"/>
    <property type="match status" value="1"/>
</dbReference>
<feature type="domain" description="YknX-like C-terminal permuted SH3-like" evidence="5">
    <location>
        <begin position="274"/>
        <end position="342"/>
    </location>
</feature>
<feature type="region of interest" description="Disordered" evidence="2">
    <location>
        <begin position="336"/>
        <end position="396"/>
    </location>
</feature>
<dbReference type="Gene3D" id="2.40.420.20">
    <property type="match status" value="1"/>
</dbReference>
<keyword evidence="7" id="KW-1185">Reference proteome</keyword>
<feature type="compositionally biased region" description="Low complexity" evidence="2">
    <location>
        <begin position="345"/>
        <end position="367"/>
    </location>
</feature>
<dbReference type="SUPFAM" id="SSF111369">
    <property type="entry name" value="HlyD-like secretion proteins"/>
    <property type="match status" value="1"/>
</dbReference>
<feature type="domain" description="Multidrug resistance protein MdtA-like barrel-sandwich hybrid" evidence="3">
    <location>
        <begin position="63"/>
        <end position="181"/>
    </location>
</feature>
<dbReference type="InterPro" id="IPR006143">
    <property type="entry name" value="RND_pump_MFP"/>
</dbReference>
<evidence type="ECO:0000313" key="6">
    <source>
        <dbReference type="EMBL" id="WNH47982.1"/>
    </source>
</evidence>
<dbReference type="Pfam" id="PF25917">
    <property type="entry name" value="BSH_RND"/>
    <property type="match status" value="1"/>
</dbReference>
<dbReference type="RefSeq" id="WP_311182665.1">
    <property type="nucleotide sequence ID" value="NZ_CP115543.1"/>
</dbReference>
<dbReference type="PROSITE" id="PS51257">
    <property type="entry name" value="PROKAR_LIPOPROTEIN"/>
    <property type="match status" value="1"/>
</dbReference>
<sequence>MSGRTIARIVAGLGLVILAGCGGGKGENARRQAEVVPVTTQVVQTSAWSDTLQALGTAKARESVTVTAKVSEIIEAVHFDSGQQVSAGTPLVTLRGQAQEAALVQAQATFAEADQLYKRQRELAAQQLVASATLDTQRAIRDAAEARVREMQSDIGDRRVRAPFAGVLGIRQVSEGSLVTPTTVIATLDDIERMHVDFQVPEAELASLAKGDKVSATSVAYPGRTFEGEVATIDTRVDPGTRAVTVRADFINSDHALRPGMLLDVRMYRPERQALVIPEIAVVQVGRDSFVYRVKPDHTVERVDVVSGARRSGVVEIREGLKAGERIVVDGTGKLRPGLKVEDSAAPAPGNAPAAAPADAPASAPAEKATDPAPAGTVRSPVSATAAPAAATGSAG</sequence>
<dbReference type="NCBIfam" id="TIGR01730">
    <property type="entry name" value="RND_mfp"/>
    <property type="match status" value="1"/>
</dbReference>